<dbReference type="SUPFAM" id="SSF57997">
    <property type="entry name" value="Tropomyosin"/>
    <property type="match status" value="1"/>
</dbReference>
<sequence>MLKRFLLPTMLAVSLAVASVGAYPQVGVAASSELDKVNAQLKKLKEQMKSAEASQKQAEKEIERIRGFQEAGKSELARLENEIAVTSKKIESINEQMYEVEESLNMTVEELVKAEERVVTRDGLLKSRLRLLYMNGVVSYLDVLLSSTSFVDFLDRIDALQSIVSQDKEILELNIQDKQTVERKKAEVENQLEYVEQLFAETESLKAELLAKKEKKEVAIASLQEEEHELLEMTEDQEKELMAYADEQAKLVKKQKELQSAQKKAQQKKVVKYTGGQLTWPVPDSQRVTSPFATRIHPITGKKHTHTGMDIGAPGGTTIVAAASGEVVLAQWYGGYGNCIIIEHKDGFRTLYGHIRNGGIKVKVGDTVDAGQKIAEVGSTGSSTGNHLHFGVYVDNVAVDPDPYLR</sequence>
<keyword evidence="1 3" id="KW-0732">Signal</keyword>
<evidence type="ECO:0000259" key="5">
    <source>
        <dbReference type="Pfam" id="PF24568"/>
    </source>
</evidence>
<evidence type="ECO:0000256" key="3">
    <source>
        <dbReference type="SAM" id="SignalP"/>
    </source>
</evidence>
<reference evidence="6 7" key="1">
    <citation type="submission" date="2019-05" db="EMBL/GenBank/DDBJ databases">
        <authorList>
            <person name="Narsing Rao M.P."/>
            <person name="Li W.J."/>
        </authorList>
    </citation>
    <scope>NUCLEOTIDE SEQUENCE [LARGE SCALE GENOMIC DNA]</scope>
    <source>
        <strain evidence="6 7">SYSU_K30003</strain>
    </source>
</reference>
<dbReference type="PANTHER" id="PTHR21666:SF270">
    <property type="entry name" value="MUREIN HYDROLASE ACTIVATOR ENVC"/>
    <property type="match status" value="1"/>
</dbReference>
<evidence type="ECO:0000259" key="4">
    <source>
        <dbReference type="Pfam" id="PF01551"/>
    </source>
</evidence>
<feature type="signal peptide" evidence="3">
    <location>
        <begin position="1"/>
        <end position="22"/>
    </location>
</feature>
<dbReference type="OrthoDB" id="9805799at2"/>
<gene>
    <name evidence="6" type="ORF">FE782_19795</name>
</gene>
<comment type="caution">
    <text evidence="6">The sequence shown here is derived from an EMBL/GenBank/DDBJ whole genome shotgun (WGS) entry which is preliminary data.</text>
</comment>
<dbReference type="InterPro" id="IPR016047">
    <property type="entry name" value="M23ase_b-sheet_dom"/>
</dbReference>
<protein>
    <submittedName>
        <fullName evidence="6">Peptidase M23</fullName>
    </submittedName>
</protein>
<feature type="coiled-coil region" evidence="2">
    <location>
        <begin position="27"/>
        <end position="96"/>
    </location>
</feature>
<evidence type="ECO:0000313" key="7">
    <source>
        <dbReference type="Proteomes" id="UP000309676"/>
    </source>
</evidence>
<accession>A0A5R9G8B6</accession>
<dbReference type="EMBL" id="VCIW01000014">
    <property type="protein sequence ID" value="TLS50606.1"/>
    <property type="molecule type" value="Genomic_DNA"/>
</dbReference>
<dbReference type="Pfam" id="PF24568">
    <property type="entry name" value="CC_PcsB"/>
    <property type="match status" value="1"/>
</dbReference>
<feature type="chain" id="PRO_5038600665" evidence="3">
    <location>
        <begin position="23"/>
        <end position="406"/>
    </location>
</feature>
<keyword evidence="7" id="KW-1185">Reference proteome</keyword>
<dbReference type="RefSeq" id="WP_138195973.1">
    <property type="nucleotide sequence ID" value="NZ_VCIW01000014.1"/>
</dbReference>
<feature type="domain" description="Peptidoglycan hydrolase PcsB coiled-coil" evidence="5">
    <location>
        <begin position="113"/>
        <end position="184"/>
    </location>
</feature>
<dbReference type="InterPro" id="IPR050570">
    <property type="entry name" value="Cell_wall_metabolism_enzyme"/>
</dbReference>
<dbReference type="SUPFAM" id="SSF51261">
    <property type="entry name" value="Duplicated hybrid motif"/>
    <property type="match status" value="1"/>
</dbReference>
<dbReference type="Gene3D" id="2.70.70.10">
    <property type="entry name" value="Glucose Permease (Domain IIA)"/>
    <property type="match status" value="1"/>
</dbReference>
<keyword evidence="2" id="KW-0175">Coiled coil</keyword>
<evidence type="ECO:0000313" key="6">
    <source>
        <dbReference type="EMBL" id="TLS50606.1"/>
    </source>
</evidence>
<feature type="domain" description="M23ase beta-sheet core" evidence="4">
    <location>
        <begin position="305"/>
        <end position="401"/>
    </location>
</feature>
<evidence type="ECO:0000256" key="1">
    <source>
        <dbReference type="ARBA" id="ARBA00022729"/>
    </source>
</evidence>
<dbReference type="FunFam" id="2.70.70.10:FF:000006">
    <property type="entry name" value="M23 family peptidase"/>
    <property type="match status" value="1"/>
</dbReference>
<feature type="coiled-coil region" evidence="2">
    <location>
        <begin position="171"/>
        <end position="271"/>
    </location>
</feature>
<dbReference type="InterPro" id="IPR011055">
    <property type="entry name" value="Dup_hybrid_motif"/>
</dbReference>
<organism evidence="6 7">
    <name type="scientific">Paenibacillus antri</name>
    <dbReference type="NCBI Taxonomy" id="2582848"/>
    <lineage>
        <taxon>Bacteria</taxon>
        <taxon>Bacillati</taxon>
        <taxon>Bacillota</taxon>
        <taxon>Bacilli</taxon>
        <taxon>Bacillales</taxon>
        <taxon>Paenibacillaceae</taxon>
        <taxon>Paenibacillus</taxon>
    </lineage>
</organism>
<evidence type="ECO:0000256" key="2">
    <source>
        <dbReference type="SAM" id="Coils"/>
    </source>
</evidence>
<dbReference type="Proteomes" id="UP000309676">
    <property type="component" value="Unassembled WGS sequence"/>
</dbReference>
<dbReference type="CDD" id="cd12797">
    <property type="entry name" value="M23_peptidase"/>
    <property type="match status" value="1"/>
</dbReference>
<name>A0A5R9G8B6_9BACL</name>
<dbReference type="PANTHER" id="PTHR21666">
    <property type="entry name" value="PEPTIDASE-RELATED"/>
    <property type="match status" value="1"/>
</dbReference>
<dbReference type="AlphaFoldDB" id="A0A5R9G8B6"/>
<dbReference type="InterPro" id="IPR057309">
    <property type="entry name" value="PcsB_CC"/>
</dbReference>
<proteinExistence type="predicted"/>
<dbReference type="Gene3D" id="6.10.250.3150">
    <property type="match status" value="1"/>
</dbReference>
<dbReference type="Pfam" id="PF01551">
    <property type="entry name" value="Peptidase_M23"/>
    <property type="match status" value="1"/>
</dbReference>
<dbReference type="GO" id="GO:0004222">
    <property type="term" value="F:metalloendopeptidase activity"/>
    <property type="evidence" value="ECO:0007669"/>
    <property type="project" value="TreeGrafter"/>
</dbReference>